<dbReference type="EMBL" id="ML119148">
    <property type="protein sequence ID" value="RPB09852.1"/>
    <property type="molecule type" value="Genomic_DNA"/>
</dbReference>
<organism evidence="2 3">
    <name type="scientific">Morchella conica CCBAS932</name>
    <dbReference type="NCBI Taxonomy" id="1392247"/>
    <lineage>
        <taxon>Eukaryota</taxon>
        <taxon>Fungi</taxon>
        <taxon>Dikarya</taxon>
        <taxon>Ascomycota</taxon>
        <taxon>Pezizomycotina</taxon>
        <taxon>Pezizomycetes</taxon>
        <taxon>Pezizales</taxon>
        <taxon>Morchellaceae</taxon>
        <taxon>Morchella</taxon>
    </lineage>
</organism>
<protein>
    <submittedName>
        <fullName evidence="2">Uncharacterized protein</fullName>
    </submittedName>
</protein>
<feature type="region of interest" description="Disordered" evidence="1">
    <location>
        <begin position="145"/>
        <end position="167"/>
    </location>
</feature>
<name>A0A3N4KKM7_9PEZI</name>
<gene>
    <name evidence="2" type="ORF">P167DRAFT_567022</name>
</gene>
<evidence type="ECO:0000313" key="3">
    <source>
        <dbReference type="Proteomes" id="UP000277580"/>
    </source>
</evidence>
<dbReference type="Proteomes" id="UP000277580">
    <property type="component" value="Unassembled WGS sequence"/>
</dbReference>
<evidence type="ECO:0000313" key="2">
    <source>
        <dbReference type="EMBL" id="RPB09852.1"/>
    </source>
</evidence>
<dbReference type="AlphaFoldDB" id="A0A3N4KKM7"/>
<reference evidence="2 3" key="1">
    <citation type="journal article" date="2018" name="Nat. Ecol. Evol.">
        <title>Pezizomycetes genomes reveal the molecular basis of ectomycorrhizal truffle lifestyle.</title>
        <authorList>
            <person name="Murat C."/>
            <person name="Payen T."/>
            <person name="Noel B."/>
            <person name="Kuo A."/>
            <person name="Morin E."/>
            <person name="Chen J."/>
            <person name="Kohler A."/>
            <person name="Krizsan K."/>
            <person name="Balestrini R."/>
            <person name="Da Silva C."/>
            <person name="Montanini B."/>
            <person name="Hainaut M."/>
            <person name="Levati E."/>
            <person name="Barry K.W."/>
            <person name="Belfiori B."/>
            <person name="Cichocki N."/>
            <person name="Clum A."/>
            <person name="Dockter R.B."/>
            <person name="Fauchery L."/>
            <person name="Guy J."/>
            <person name="Iotti M."/>
            <person name="Le Tacon F."/>
            <person name="Lindquist E.A."/>
            <person name="Lipzen A."/>
            <person name="Malagnac F."/>
            <person name="Mello A."/>
            <person name="Molinier V."/>
            <person name="Miyauchi S."/>
            <person name="Poulain J."/>
            <person name="Riccioni C."/>
            <person name="Rubini A."/>
            <person name="Sitrit Y."/>
            <person name="Splivallo R."/>
            <person name="Traeger S."/>
            <person name="Wang M."/>
            <person name="Zifcakova L."/>
            <person name="Wipf D."/>
            <person name="Zambonelli A."/>
            <person name="Paolocci F."/>
            <person name="Nowrousian M."/>
            <person name="Ottonello S."/>
            <person name="Baldrian P."/>
            <person name="Spatafora J.W."/>
            <person name="Henrissat B."/>
            <person name="Nagy L.G."/>
            <person name="Aury J.M."/>
            <person name="Wincker P."/>
            <person name="Grigoriev I.V."/>
            <person name="Bonfante P."/>
            <person name="Martin F.M."/>
        </authorList>
    </citation>
    <scope>NUCLEOTIDE SEQUENCE [LARGE SCALE GENOMIC DNA]</scope>
    <source>
        <strain evidence="2 3">CCBAS932</strain>
    </source>
</reference>
<evidence type="ECO:0000256" key="1">
    <source>
        <dbReference type="SAM" id="MobiDB-lite"/>
    </source>
</evidence>
<proteinExistence type="predicted"/>
<keyword evidence="3" id="KW-1185">Reference proteome</keyword>
<dbReference type="InParanoid" id="A0A3N4KKM7"/>
<sequence length="193" mass="21833">MTVTFNSTSMRSDDDDCLKVSDYEQERQSHQILDLKTQKWSSSCCSRVEYHVSTSRGWGYGALARVRDYAMDVIRSTSKHMHLTYLPYLHPAPNRQTATSNSCAGVSQLMLSLPQRSLVDQWINGQWSMVNGQWVVFRQAVEQDGMVPDGSRHPSNHARNPQGQRTATARARAHLLFCFITNPNNTTPLGESE</sequence>
<accession>A0A3N4KKM7</accession>